<evidence type="ECO:0000256" key="1">
    <source>
        <dbReference type="SAM" id="MobiDB-lite"/>
    </source>
</evidence>
<protein>
    <submittedName>
        <fullName evidence="2">Spy/CpxP family protein refolding chaperone</fullName>
    </submittedName>
</protein>
<dbReference type="Proteomes" id="UP001379533">
    <property type="component" value="Chromosome"/>
</dbReference>
<dbReference type="Pfam" id="PF07813">
    <property type="entry name" value="LTXXQ"/>
    <property type="match status" value="1"/>
</dbReference>
<keyword evidence="3" id="KW-1185">Reference proteome</keyword>
<gene>
    <name evidence="2" type="ORF">LZC95_08590</name>
</gene>
<sequence>MHEYAGWHGRRGRGRDREDGPPGPPAWGGWHAGGWHGPWGHHHEDGGGFGVRRPLRFLAHKLDLSEPQVTELANILNDLKTERAQAEVDDRRTMAAFADAVAGNSFDEARAKEGADLRTNSAEKLREAVTKALGRIHALLDDEQRKRFAYLIRTGVLAL</sequence>
<accession>A0ABZ2KHV1</accession>
<dbReference type="Gene3D" id="1.20.120.1490">
    <property type="match status" value="1"/>
</dbReference>
<feature type="region of interest" description="Disordered" evidence="1">
    <location>
        <begin position="1"/>
        <end position="32"/>
    </location>
</feature>
<dbReference type="InterPro" id="IPR012899">
    <property type="entry name" value="LTXXQ"/>
</dbReference>
<dbReference type="EMBL" id="CP089982">
    <property type="protein sequence ID" value="WXA96893.1"/>
    <property type="molecule type" value="Genomic_DNA"/>
</dbReference>
<evidence type="ECO:0000313" key="3">
    <source>
        <dbReference type="Proteomes" id="UP001379533"/>
    </source>
</evidence>
<evidence type="ECO:0000313" key="2">
    <source>
        <dbReference type="EMBL" id="WXA96893.1"/>
    </source>
</evidence>
<proteinExistence type="predicted"/>
<organism evidence="2 3">
    <name type="scientific">Pendulispora brunnea</name>
    <dbReference type="NCBI Taxonomy" id="2905690"/>
    <lineage>
        <taxon>Bacteria</taxon>
        <taxon>Pseudomonadati</taxon>
        <taxon>Myxococcota</taxon>
        <taxon>Myxococcia</taxon>
        <taxon>Myxococcales</taxon>
        <taxon>Sorangiineae</taxon>
        <taxon>Pendulisporaceae</taxon>
        <taxon>Pendulispora</taxon>
    </lineage>
</organism>
<name>A0ABZ2KHV1_9BACT</name>
<dbReference type="RefSeq" id="WP_394847508.1">
    <property type="nucleotide sequence ID" value="NZ_CP089982.1"/>
</dbReference>
<reference evidence="2 3" key="1">
    <citation type="submission" date="2021-12" db="EMBL/GenBank/DDBJ databases">
        <title>Discovery of the Pendulisporaceae a myxobacterial family with distinct sporulation behavior and unique specialized metabolism.</title>
        <authorList>
            <person name="Garcia R."/>
            <person name="Popoff A."/>
            <person name="Bader C.D."/>
            <person name="Loehr J."/>
            <person name="Walesch S."/>
            <person name="Walt C."/>
            <person name="Boldt J."/>
            <person name="Bunk B."/>
            <person name="Haeckl F.J.F.P.J."/>
            <person name="Gunesch A.P."/>
            <person name="Birkelbach J."/>
            <person name="Nuebel U."/>
            <person name="Pietschmann T."/>
            <person name="Bach T."/>
            <person name="Mueller R."/>
        </authorList>
    </citation>
    <scope>NUCLEOTIDE SEQUENCE [LARGE SCALE GENOMIC DNA]</scope>
    <source>
        <strain evidence="2 3">MSr12523</strain>
    </source>
</reference>